<reference evidence="1" key="1">
    <citation type="journal article" date="2021" name="Front. Microbiol.">
        <title>Comprehensive Comparative Genomics and Phenotyping of Methylobacterium Species.</title>
        <authorList>
            <person name="Alessa O."/>
            <person name="Ogura Y."/>
            <person name="Fujitani Y."/>
            <person name="Takami H."/>
            <person name="Hayashi T."/>
            <person name="Sahin N."/>
            <person name="Tani A."/>
        </authorList>
    </citation>
    <scope>NUCLEOTIDE SEQUENCE</scope>
    <source>
        <strain evidence="1">NBRC 15689</strain>
    </source>
</reference>
<organism evidence="1 2">
    <name type="scientific">Methylobacterium organophilum</name>
    <dbReference type="NCBI Taxonomy" id="410"/>
    <lineage>
        <taxon>Bacteria</taxon>
        <taxon>Pseudomonadati</taxon>
        <taxon>Pseudomonadota</taxon>
        <taxon>Alphaproteobacteria</taxon>
        <taxon>Hyphomicrobiales</taxon>
        <taxon>Methylobacteriaceae</taxon>
        <taxon>Methylobacterium</taxon>
    </lineage>
</organism>
<dbReference type="EMBL" id="BPQV01000001">
    <property type="protein sequence ID" value="GJE25370.1"/>
    <property type="molecule type" value="Genomic_DNA"/>
</dbReference>
<dbReference type="RefSeq" id="WP_238309324.1">
    <property type="nucleotide sequence ID" value="NZ_BPQV01000001.1"/>
</dbReference>
<sequence>MFQVEVLRQAQQLTAAHASLADKFNHRFNHRMKINRLAPVSGSARTLFLVAFYSPRAALGR</sequence>
<proteinExistence type="predicted"/>
<gene>
    <name evidence="1" type="ORF">LKMONMHP_0206</name>
</gene>
<reference evidence="1" key="2">
    <citation type="submission" date="2021-08" db="EMBL/GenBank/DDBJ databases">
        <authorList>
            <person name="Tani A."/>
            <person name="Ola A."/>
            <person name="Ogura Y."/>
            <person name="Katsura K."/>
            <person name="Hayashi T."/>
        </authorList>
    </citation>
    <scope>NUCLEOTIDE SEQUENCE</scope>
    <source>
        <strain evidence="1">NBRC 15689</strain>
    </source>
</reference>
<evidence type="ECO:0000313" key="2">
    <source>
        <dbReference type="Proteomes" id="UP001055156"/>
    </source>
</evidence>
<keyword evidence="2" id="KW-1185">Reference proteome</keyword>
<protein>
    <recommendedName>
        <fullName evidence="3">Transposase</fullName>
    </recommendedName>
</protein>
<name>A0ABQ4T349_METOR</name>
<evidence type="ECO:0008006" key="3">
    <source>
        <dbReference type="Google" id="ProtNLM"/>
    </source>
</evidence>
<accession>A0ABQ4T349</accession>
<evidence type="ECO:0000313" key="1">
    <source>
        <dbReference type="EMBL" id="GJE25370.1"/>
    </source>
</evidence>
<comment type="caution">
    <text evidence="1">The sequence shown here is derived from an EMBL/GenBank/DDBJ whole genome shotgun (WGS) entry which is preliminary data.</text>
</comment>
<dbReference type="Proteomes" id="UP001055156">
    <property type="component" value="Unassembled WGS sequence"/>
</dbReference>